<reference evidence="1" key="1">
    <citation type="submission" date="2022-01" db="EMBL/GenBank/DDBJ databases">
        <title>Genome Sequence Resource for Two Populations of Ditylenchus destructor, the Migratory Endoparasitic Phytonematode.</title>
        <authorList>
            <person name="Zhang H."/>
            <person name="Lin R."/>
            <person name="Xie B."/>
        </authorList>
    </citation>
    <scope>NUCLEOTIDE SEQUENCE</scope>
    <source>
        <strain evidence="1">BazhouSP</strain>
    </source>
</reference>
<comment type="caution">
    <text evidence="1">The sequence shown here is derived from an EMBL/GenBank/DDBJ whole genome shotgun (WGS) entry which is preliminary data.</text>
</comment>
<keyword evidence="2" id="KW-1185">Reference proteome</keyword>
<name>A0AAD4NEA4_9BILA</name>
<accession>A0AAD4NEA4</accession>
<organism evidence="1 2">
    <name type="scientific">Ditylenchus destructor</name>
    <dbReference type="NCBI Taxonomy" id="166010"/>
    <lineage>
        <taxon>Eukaryota</taxon>
        <taxon>Metazoa</taxon>
        <taxon>Ecdysozoa</taxon>
        <taxon>Nematoda</taxon>
        <taxon>Chromadorea</taxon>
        <taxon>Rhabditida</taxon>
        <taxon>Tylenchina</taxon>
        <taxon>Tylenchomorpha</taxon>
        <taxon>Sphaerularioidea</taxon>
        <taxon>Anguinidae</taxon>
        <taxon>Anguininae</taxon>
        <taxon>Ditylenchus</taxon>
    </lineage>
</organism>
<dbReference type="Proteomes" id="UP001201812">
    <property type="component" value="Unassembled WGS sequence"/>
</dbReference>
<dbReference type="EMBL" id="JAKKPZ010000002">
    <property type="protein sequence ID" value="KAI1725772.1"/>
    <property type="molecule type" value="Genomic_DNA"/>
</dbReference>
<proteinExistence type="predicted"/>
<dbReference type="AlphaFoldDB" id="A0AAD4NEA4"/>
<gene>
    <name evidence="1" type="ORF">DdX_02450</name>
</gene>
<evidence type="ECO:0000313" key="1">
    <source>
        <dbReference type="EMBL" id="KAI1725772.1"/>
    </source>
</evidence>
<evidence type="ECO:0000313" key="2">
    <source>
        <dbReference type="Proteomes" id="UP001201812"/>
    </source>
</evidence>
<sequence>MVVRVNPTTLEGYRSGVFGRNLPNDDSSRIVGNAAEGIPVDPLAAIETSSKTIPSYNNSSTALDISTPPPSYTASSIAIAETAAETANALGGQTENRTPSMVALAPIQEFHPSKKQISNFPDFSNILNQTADFDTASTMDETMSVTTTTSDYDRQYLLVDGVAGEDDIFTNSEIVVAEEASLVDEQDNLRKQKEKFLNKEVNIFEVVLDSTNVFLASNHEAHSSKRGDPNTIVVGFADSLTIDESLKQLCRDVYGDSGKITPNNSNGLKKTNTAKQPSPQLRFEIHSKTFETSINVNINGTDICLSDEVVSKLAPFVQNDTEEEKPPSLEIALENCKIEIKDPKKKFPLRIRLGDLKVNDGPESTL</sequence>
<protein>
    <submittedName>
        <fullName evidence="1">Uncharacterized protein</fullName>
    </submittedName>
</protein>